<feature type="region of interest" description="Disordered" evidence="2">
    <location>
        <begin position="53"/>
        <end position="87"/>
    </location>
</feature>
<dbReference type="InterPro" id="IPR000760">
    <property type="entry name" value="Inositol_monophosphatase-like"/>
</dbReference>
<dbReference type="GO" id="GO:0007165">
    <property type="term" value="P:signal transduction"/>
    <property type="evidence" value="ECO:0007669"/>
    <property type="project" value="TreeGrafter"/>
</dbReference>
<dbReference type="eggNOG" id="COG0483">
    <property type="taxonomic scope" value="Bacteria"/>
</dbReference>
<accession>D2NSB0</accession>
<sequence length="326" mass="34419">MLTTSPILKKSITMSRPQQYTDDLRLAHILADSVDRVSAMRFRDRPVFSPASEVVEPPEAAPAAAPLAPWQQAAQQPAEPQVPVQEPDDYASGVAQEVEELLRAQLSRVRTRDGIAGAHAGYNGQAARQWVIAPIAEPDNFRRGVPVWATLIALLDQGEPVVGVVSAPALGRRWWAARGSGAYTGKSLAQATRLEVSSLTQLDQLSAAYTDLSSWKAASEGAVDCSGELVQLLGSVGRSRAYGSFWAACMLAEGAVDTVMDASLSFYEVAALLPLIREAGGVASTLEGDLPEHAGVSAAGVRPVSLVASNTAAVQQQVLEALAPRS</sequence>
<dbReference type="PRINTS" id="PR00377">
    <property type="entry name" value="IMPHPHTASES"/>
</dbReference>
<keyword evidence="4" id="KW-1185">Reference proteome</keyword>
<evidence type="ECO:0000256" key="1">
    <source>
        <dbReference type="PIRSR" id="PIRSR600760-2"/>
    </source>
</evidence>
<dbReference type="Gene3D" id="3.40.190.80">
    <property type="match status" value="1"/>
</dbReference>
<gene>
    <name evidence="3" type="ordered locus">RMDY18_07040</name>
</gene>
<proteinExistence type="predicted"/>
<dbReference type="HOGENOM" id="CLU_044118_4_0_11"/>
<feature type="binding site" evidence="1">
    <location>
        <position position="135"/>
    </location>
    <ligand>
        <name>Mg(2+)</name>
        <dbReference type="ChEBI" id="CHEBI:18420"/>
        <label>1</label>
        <note>catalytic</note>
    </ligand>
</feature>
<feature type="compositionally biased region" description="Low complexity" evidence="2">
    <location>
        <begin position="53"/>
        <end position="85"/>
    </location>
</feature>
<organism evidence="3 4">
    <name type="scientific">Rothia mucilaginosa (strain DY-18)</name>
    <name type="common">Stomatococcus mucilaginosus</name>
    <dbReference type="NCBI Taxonomy" id="680646"/>
    <lineage>
        <taxon>Bacteria</taxon>
        <taxon>Bacillati</taxon>
        <taxon>Actinomycetota</taxon>
        <taxon>Actinomycetes</taxon>
        <taxon>Micrococcales</taxon>
        <taxon>Micrococcaceae</taxon>
        <taxon>Rothia</taxon>
    </lineage>
</organism>
<dbReference type="GO" id="GO:0006020">
    <property type="term" value="P:inositol metabolic process"/>
    <property type="evidence" value="ECO:0007669"/>
    <property type="project" value="TreeGrafter"/>
</dbReference>
<dbReference type="GO" id="GO:0046872">
    <property type="term" value="F:metal ion binding"/>
    <property type="evidence" value="ECO:0007669"/>
    <property type="project" value="UniProtKB-KW"/>
</dbReference>
<evidence type="ECO:0000256" key="2">
    <source>
        <dbReference type="SAM" id="MobiDB-lite"/>
    </source>
</evidence>
<comment type="cofactor">
    <cofactor evidence="1">
        <name>Mg(2+)</name>
        <dbReference type="ChEBI" id="CHEBI:18420"/>
    </cofactor>
</comment>
<protein>
    <submittedName>
        <fullName evidence="3">Archaeal fructose-1,6-bisphosphatase</fullName>
    </submittedName>
</protein>
<dbReference type="Proteomes" id="UP000001883">
    <property type="component" value="Chromosome"/>
</dbReference>
<keyword evidence="1" id="KW-0479">Metal-binding</keyword>
<dbReference type="GO" id="GO:0008934">
    <property type="term" value="F:inositol monophosphate 1-phosphatase activity"/>
    <property type="evidence" value="ECO:0007669"/>
    <property type="project" value="TreeGrafter"/>
</dbReference>
<dbReference type="PANTHER" id="PTHR20854">
    <property type="entry name" value="INOSITOL MONOPHOSPHATASE"/>
    <property type="match status" value="1"/>
</dbReference>
<evidence type="ECO:0000313" key="4">
    <source>
        <dbReference type="Proteomes" id="UP000001883"/>
    </source>
</evidence>
<dbReference type="Gene3D" id="3.30.540.10">
    <property type="entry name" value="Fructose-1,6-Bisphosphatase, subunit A, domain 1"/>
    <property type="match status" value="1"/>
</dbReference>
<dbReference type="STRING" id="680646.RMDY18_07040"/>
<keyword evidence="1" id="KW-0460">Magnesium</keyword>
<reference evidence="3 4" key="3">
    <citation type="journal article" date="2010" name="Sequencing">
        <title>Complete Genome Sequence of Rothia mucilaginosa DY-18: A Clinical Isolate with Dense Meshwork-Like Structures from a Persistent Apical Periodontitis Lesion.</title>
        <authorList>
            <person name="Yamane K."/>
            <person name="Nambu T."/>
            <person name="Yamanaka T."/>
            <person name="Mashimo C."/>
            <person name="Sugimori C."/>
            <person name="Leung K.-P."/>
            <person name="Fukushima H."/>
        </authorList>
    </citation>
    <scope>NUCLEOTIDE SEQUENCE [LARGE SCALE GENOMIC DNA]</scope>
    <source>
        <strain evidence="3 4">DY-18</strain>
    </source>
</reference>
<dbReference type="KEGG" id="rmu:RMDY18_07040"/>
<dbReference type="Pfam" id="PF00459">
    <property type="entry name" value="Inositol_P"/>
    <property type="match status" value="1"/>
</dbReference>
<dbReference type="EMBL" id="AP011540">
    <property type="protein sequence ID" value="BAI64536.1"/>
    <property type="molecule type" value="Genomic_DNA"/>
</dbReference>
<name>D2NSB0_ROTMD</name>
<dbReference type="AlphaFoldDB" id="D2NSB0"/>
<evidence type="ECO:0000313" key="3">
    <source>
        <dbReference type="EMBL" id="BAI64536.1"/>
    </source>
</evidence>
<dbReference type="PANTHER" id="PTHR20854:SF4">
    <property type="entry name" value="INOSITOL-1-MONOPHOSPHATASE-RELATED"/>
    <property type="match status" value="1"/>
</dbReference>
<reference evidence="3 4" key="2">
    <citation type="journal article" date="2010" name="J Osaka Dent Univ">
        <title>Isolation and identification of Rothia mucilaginosa from persistent apical periodontitis lesions.</title>
        <authorList>
            <person name="Yamane K."/>
            <person name="Yoshida M."/>
            <person name="Fujihira T."/>
            <person name="Baba T."/>
            <person name="Tsuji N."/>
            <person name="Hayashi H."/>
            <person name="Sugimori C."/>
            <person name="Yamanaka T."/>
            <person name="Mashimo C."/>
            <person name="Nambu T."/>
            <person name="Kawai H."/>
            <person name="Fukushima H."/>
        </authorList>
    </citation>
    <scope>NUCLEOTIDE SEQUENCE [LARGE SCALE GENOMIC DNA]</scope>
    <source>
        <strain evidence="3 4">DY-18</strain>
    </source>
</reference>
<dbReference type="SUPFAM" id="SSF56655">
    <property type="entry name" value="Carbohydrate phosphatase"/>
    <property type="match status" value="1"/>
</dbReference>
<reference evidence="4" key="1">
    <citation type="submission" date="2009-07" db="EMBL/GenBank/DDBJ databases">
        <title>Complete genome sequence of Rothia mucilaginosa DJ.</title>
        <authorList>
            <person name="Yamane K."/>
            <person name="Nambu T."/>
            <person name="Mashimo C."/>
            <person name="Sugimori C."/>
            <person name="Yamanaka T."/>
            <person name="Leung K."/>
            <person name="Fukushima H."/>
        </authorList>
    </citation>
    <scope>NUCLEOTIDE SEQUENCE [LARGE SCALE GENOMIC DNA]</scope>
    <source>
        <strain evidence="4">DY-18</strain>
    </source>
</reference>